<dbReference type="Proteomes" id="UP001498398">
    <property type="component" value="Unassembled WGS sequence"/>
</dbReference>
<accession>A0ABR1JGP0</accession>
<evidence type="ECO:0000313" key="1">
    <source>
        <dbReference type="EMBL" id="KAK7456408.1"/>
    </source>
</evidence>
<protein>
    <submittedName>
        <fullName evidence="1">Uncharacterized protein</fullName>
    </submittedName>
</protein>
<proteinExistence type="predicted"/>
<comment type="caution">
    <text evidence="1">The sequence shown here is derived from an EMBL/GenBank/DDBJ whole genome shotgun (WGS) entry which is preliminary data.</text>
</comment>
<keyword evidence="2" id="KW-1185">Reference proteome</keyword>
<organism evidence="1 2">
    <name type="scientific">Marasmiellus scandens</name>
    <dbReference type="NCBI Taxonomy" id="2682957"/>
    <lineage>
        <taxon>Eukaryota</taxon>
        <taxon>Fungi</taxon>
        <taxon>Dikarya</taxon>
        <taxon>Basidiomycota</taxon>
        <taxon>Agaricomycotina</taxon>
        <taxon>Agaricomycetes</taxon>
        <taxon>Agaricomycetidae</taxon>
        <taxon>Agaricales</taxon>
        <taxon>Marasmiineae</taxon>
        <taxon>Omphalotaceae</taxon>
        <taxon>Marasmiellus</taxon>
    </lineage>
</organism>
<reference evidence="1 2" key="1">
    <citation type="submission" date="2024-01" db="EMBL/GenBank/DDBJ databases">
        <title>A draft genome for the cacao thread blight pathogen Marasmiellus scandens.</title>
        <authorList>
            <person name="Baruah I.K."/>
            <person name="Leung J."/>
            <person name="Bukari Y."/>
            <person name="Amoako-Attah I."/>
            <person name="Meinhardt L.W."/>
            <person name="Bailey B.A."/>
            <person name="Cohen S.P."/>
        </authorList>
    </citation>
    <scope>NUCLEOTIDE SEQUENCE [LARGE SCALE GENOMIC DNA]</scope>
    <source>
        <strain evidence="1 2">GH-19</strain>
    </source>
</reference>
<dbReference type="EMBL" id="JBANRG010000021">
    <property type="protein sequence ID" value="KAK7456408.1"/>
    <property type="molecule type" value="Genomic_DNA"/>
</dbReference>
<gene>
    <name evidence="1" type="ORF">VKT23_010656</name>
</gene>
<name>A0ABR1JGP0_9AGAR</name>
<evidence type="ECO:0000313" key="2">
    <source>
        <dbReference type="Proteomes" id="UP001498398"/>
    </source>
</evidence>
<sequence>MDARRIADIVQHAQDLSDNTSNSTTRTFLSLFESQQETYNRNLTNTLDELRTQIVTNNQQVGSLLEEVHEISVGVRNLSSEVHCTSELVHSTWTVPRGVLNWISKLIWLELLIPINTAYSPMQIMNTVKTRLREDATAPFINLEAYVHRNPLVVDRVDNTIEAFVHKLMNKLFKLAKRSLEKEKFLKVEAFVNELLRMVNLPNNNSFDNTEKRLLIMGACWVP</sequence>